<feature type="transmembrane region" description="Helical" evidence="2">
    <location>
        <begin position="119"/>
        <end position="143"/>
    </location>
</feature>
<reference evidence="3 4" key="1">
    <citation type="journal article" date="2014" name="Appl. Environ. Microbiol.">
        <title>Genomic encyclopedia of type strains of the genus Bifidobacterium.</title>
        <authorList>
            <person name="Milani C."/>
            <person name="Lugli G.A."/>
            <person name="Duranti S."/>
            <person name="Turroni F."/>
            <person name="Bottacini F."/>
            <person name="Mangifesta M."/>
            <person name="Sanchez B."/>
            <person name="Viappiani A."/>
            <person name="Mancabelli L."/>
            <person name="Taminiau B."/>
            <person name="Delcenserie V."/>
            <person name="Barrangou R."/>
            <person name="Margolles A."/>
            <person name="van Sinderen D."/>
            <person name="Ventura M."/>
        </authorList>
    </citation>
    <scope>NUCLEOTIDE SEQUENCE [LARGE SCALE GENOMIC DNA]</scope>
    <source>
        <strain evidence="3 4">DSM 19703</strain>
    </source>
</reference>
<dbReference type="OrthoDB" id="3243402at2"/>
<dbReference type="STRING" id="1341695.BBOMB_1074"/>
<dbReference type="RefSeq" id="WP_044088131.1">
    <property type="nucleotide sequence ID" value="NZ_ATLK01000001.1"/>
</dbReference>
<dbReference type="AlphaFoldDB" id="A0A080N3G2"/>
<sequence>MSSAPDSSQRKDEETEAALNLYNDSHVIQDNVNIGECATTSDTKSLANSADENESKGDEPNAVRADLQNKRYEDETGTRKMFSKTALSIVRAQLAATDLVIIAYSGFALWNYHKLDVQIIVAWMVFGLANIIGILWVITRNLFPFRDANRDKKSEKEYKEFLHEIFLSLVRKS</sequence>
<comment type="caution">
    <text evidence="3">The sequence shown here is derived from an EMBL/GenBank/DDBJ whole genome shotgun (WGS) entry which is preliminary data.</text>
</comment>
<feature type="compositionally biased region" description="Polar residues" evidence="1">
    <location>
        <begin position="39"/>
        <end position="50"/>
    </location>
</feature>
<evidence type="ECO:0000313" key="4">
    <source>
        <dbReference type="Proteomes" id="UP000028730"/>
    </source>
</evidence>
<protein>
    <submittedName>
        <fullName evidence="3">Uncharacterized protein</fullName>
    </submittedName>
</protein>
<evidence type="ECO:0000256" key="2">
    <source>
        <dbReference type="SAM" id="Phobius"/>
    </source>
</evidence>
<feature type="region of interest" description="Disordered" evidence="1">
    <location>
        <begin position="39"/>
        <end position="70"/>
    </location>
</feature>
<gene>
    <name evidence="3" type="ORF">BBOMB_1074</name>
</gene>
<keyword evidence="2" id="KW-0812">Transmembrane</keyword>
<feature type="compositionally biased region" description="Basic and acidic residues" evidence="1">
    <location>
        <begin position="53"/>
        <end position="70"/>
    </location>
</feature>
<evidence type="ECO:0000313" key="3">
    <source>
        <dbReference type="EMBL" id="KFF31687.1"/>
    </source>
</evidence>
<accession>A0A080N3G2</accession>
<keyword evidence="2" id="KW-0472">Membrane</keyword>
<keyword evidence="4" id="KW-1185">Reference proteome</keyword>
<evidence type="ECO:0000256" key="1">
    <source>
        <dbReference type="SAM" id="MobiDB-lite"/>
    </source>
</evidence>
<dbReference type="eggNOG" id="ENOG502ZTA4">
    <property type="taxonomic scope" value="Bacteria"/>
</dbReference>
<organism evidence="3 4">
    <name type="scientific">Bifidobacterium bombi DSM 19703</name>
    <dbReference type="NCBI Taxonomy" id="1341695"/>
    <lineage>
        <taxon>Bacteria</taxon>
        <taxon>Bacillati</taxon>
        <taxon>Actinomycetota</taxon>
        <taxon>Actinomycetes</taxon>
        <taxon>Bifidobacteriales</taxon>
        <taxon>Bifidobacteriaceae</taxon>
        <taxon>Bifidobacterium</taxon>
    </lineage>
</organism>
<dbReference type="EMBL" id="ATLK01000001">
    <property type="protein sequence ID" value="KFF31687.1"/>
    <property type="molecule type" value="Genomic_DNA"/>
</dbReference>
<proteinExistence type="predicted"/>
<dbReference type="Proteomes" id="UP000028730">
    <property type="component" value="Unassembled WGS sequence"/>
</dbReference>
<name>A0A080N3G2_9BIFI</name>
<keyword evidence="2" id="KW-1133">Transmembrane helix</keyword>
<feature type="transmembrane region" description="Helical" evidence="2">
    <location>
        <begin position="89"/>
        <end position="113"/>
    </location>
</feature>